<accession>A0A5S5AYS1</accession>
<evidence type="ECO:0000313" key="4">
    <source>
        <dbReference type="Proteomes" id="UP000322294"/>
    </source>
</evidence>
<dbReference type="RefSeq" id="WP_148865442.1">
    <property type="nucleotide sequence ID" value="NZ_VNHO01000001.1"/>
</dbReference>
<dbReference type="EMBL" id="VNHO01000001">
    <property type="protein sequence ID" value="TYP59857.1"/>
    <property type="molecule type" value="Genomic_DNA"/>
</dbReference>
<name>A0A5S5AYS1_9FIRM</name>
<evidence type="ECO:0000313" key="3">
    <source>
        <dbReference type="EMBL" id="TYP59857.1"/>
    </source>
</evidence>
<dbReference type="InterPro" id="IPR019752">
    <property type="entry name" value="Pyrv/ketoisovalerate_OxRed_cat"/>
</dbReference>
<dbReference type="Proteomes" id="UP000322294">
    <property type="component" value="Unassembled WGS sequence"/>
</dbReference>
<dbReference type="GO" id="GO:0016903">
    <property type="term" value="F:oxidoreductase activity, acting on the aldehyde or oxo group of donors"/>
    <property type="evidence" value="ECO:0007669"/>
    <property type="project" value="InterPro"/>
</dbReference>
<dbReference type="PANTHER" id="PTHR42730">
    <property type="entry name" value="2-OXOGLUTARATE SYNTHASE SUBUNIT KORC"/>
    <property type="match status" value="1"/>
</dbReference>
<dbReference type="InterPro" id="IPR002869">
    <property type="entry name" value="Pyrv_flavodox_OxRed_cen"/>
</dbReference>
<feature type="domain" description="Pyruvate/ketoisovalerate oxidoreductase catalytic" evidence="2">
    <location>
        <begin position="13"/>
        <end position="173"/>
    </location>
</feature>
<keyword evidence="1" id="KW-0560">Oxidoreductase</keyword>
<dbReference type="Pfam" id="PF01558">
    <property type="entry name" value="POR"/>
    <property type="match status" value="1"/>
</dbReference>
<dbReference type="AlphaFoldDB" id="A0A5S5AYS1"/>
<comment type="caution">
    <text evidence="3">The sequence shown here is derived from an EMBL/GenBank/DDBJ whole genome shotgun (WGS) entry which is preliminary data.</text>
</comment>
<keyword evidence="4" id="KW-1185">Reference proteome</keyword>
<dbReference type="PANTHER" id="PTHR42730:SF1">
    <property type="entry name" value="2-OXOGLUTARATE SYNTHASE SUBUNIT KORC"/>
    <property type="match status" value="1"/>
</dbReference>
<dbReference type="SUPFAM" id="SSF53323">
    <property type="entry name" value="Pyruvate-ferredoxin oxidoreductase, PFOR, domain III"/>
    <property type="match status" value="1"/>
</dbReference>
<organism evidence="3 4">
    <name type="scientific">Thermosediminibacter litoriperuensis</name>
    <dbReference type="NCBI Taxonomy" id="291989"/>
    <lineage>
        <taxon>Bacteria</taxon>
        <taxon>Bacillati</taxon>
        <taxon>Bacillota</taxon>
        <taxon>Clostridia</taxon>
        <taxon>Thermosediminibacterales</taxon>
        <taxon>Thermosediminibacteraceae</taxon>
        <taxon>Thermosediminibacter</taxon>
    </lineage>
</organism>
<gene>
    <name evidence="3" type="ORF">LZ11_00013</name>
</gene>
<reference evidence="3 4" key="1">
    <citation type="submission" date="2019-07" db="EMBL/GenBank/DDBJ databases">
        <title>Genomic Encyclopedia of Type Strains, Phase I: the one thousand microbial genomes (KMG-I) project.</title>
        <authorList>
            <person name="Kyrpides N."/>
        </authorList>
    </citation>
    <scope>NUCLEOTIDE SEQUENCE [LARGE SCALE GENOMIC DNA]</scope>
    <source>
        <strain evidence="3 4">DSM 16647</strain>
    </source>
</reference>
<protein>
    <submittedName>
        <fullName evidence="3">2-oxoglutarate ferredoxin oxidoreductase subunit gamma</fullName>
    </submittedName>
</protein>
<dbReference type="InterPro" id="IPR052554">
    <property type="entry name" value="2-oxoglutarate_synth_KorC"/>
</dbReference>
<evidence type="ECO:0000259" key="2">
    <source>
        <dbReference type="Pfam" id="PF01558"/>
    </source>
</evidence>
<dbReference type="Gene3D" id="3.40.920.10">
    <property type="entry name" value="Pyruvate-ferredoxin oxidoreductase, PFOR, domain III"/>
    <property type="match status" value="1"/>
</dbReference>
<evidence type="ECO:0000256" key="1">
    <source>
        <dbReference type="ARBA" id="ARBA00023002"/>
    </source>
</evidence>
<proteinExistence type="predicted"/>
<dbReference type="OrthoDB" id="9789125at2"/>
<sequence>MKRRTEVVLAGLGGQGLILIGKILGEAAAIYEGKNSVQTQSYGVASRGGFSKSEVVISSEEIAYPEVLDPDVVLTLSQQAYDLYKNKVRKDCWLIYDSDTITGEGVSDKEFGFPITTVAVELRNTRILNMIALGILVKLTGIVSVESILRSLEKNIPSQFRDVNLRAFQRGLEMS</sequence>